<reference evidence="1 2" key="1">
    <citation type="journal article" date="2013" name="BMC Genomics">
        <title>The genome and transcriptome of the pine saprophyte Ophiostoma piceae, and a comparison with the bark beetle-associated pine pathogen Grosmannia clavigera.</title>
        <authorList>
            <person name="Haridas S."/>
            <person name="Wang Y."/>
            <person name="Lim L."/>
            <person name="Massoumi Alamouti S."/>
            <person name="Jackman S."/>
            <person name="Docking R."/>
            <person name="Robertson G."/>
            <person name="Birol I."/>
            <person name="Bohlmann J."/>
            <person name="Breuil C."/>
        </authorList>
    </citation>
    <scope>NUCLEOTIDE SEQUENCE [LARGE SCALE GENOMIC DNA]</scope>
    <source>
        <strain evidence="1 2">UAMH 11346</strain>
    </source>
</reference>
<evidence type="ECO:0000313" key="1">
    <source>
        <dbReference type="EMBL" id="EPE04446.1"/>
    </source>
</evidence>
<dbReference type="AlphaFoldDB" id="S3BY88"/>
<dbReference type="GO" id="GO:0051213">
    <property type="term" value="F:dioxygenase activity"/>
    <property type="evidence" value="ECO:0007669"/>
    <property type="project" value="UniProtKB-KW"/>
</dbReference>
<keyword evidence="1" id="KW-0560">Oxidoreductase</keyword>
<protein>
    <submittedName>
        <fullName evidence="1">Taurine catabolism dioxygenase family protein</fullName>
    </submittedName>
</protein>
<dbReference type="VEuPathDB" id="FungiDB:F503_01450"/>
<organism evidence="1 2">
    <name type="scientific">Ophiostoma piceae (strain UAMH 11346)</name>
    <name type="common">Sap stain fungus</name>
    <dbReference type="NCBI Taxonomy" id="1262450"/>
    <lineage>
        <taxon>Eukaryota</taxon>
        <taxon>Fungi</taxon>
        <taxon>Dikarya</taxon>
        <taxon>Ascomycota</taxon>
        <taxon>Pezizomycotina</taxon>
        <taxon>Sordariomycetes</taxon>
        <taxon>Sordariomycetidae</taxon>
        <taxon>Ophiostomatales</taxon>
        <taxon>Ophiostomataceae</taxon>
        <taxon>Ophiostoma</taxon>
    </lineage>
</organism>
<name>S3BY88_OPHP1</name>
<sequence length="85" mass="9293">MANQIHGARAELYIKVLTPADIDEIGQAIWAWKRLALALSAIDRASFTLPTLGLALRTISHNLNNAWIADRRLNQGAARASATSR</sequence>
<proteinExistence type="predicted"/>
<keyword evidence="1" id="KW-0223">Dioxygenase</keyword>
<dbReference type="OrthoDB" id="272271at2759"/>
<dbReference type="HOGENOM" id="CLU_2513227_0_0_1"/>
<dbReference type="Proteomes" id="UP000016923">
    <property type="component" value="Unassembled WGS sequence"/>
</dbReference>
<keyword evidence="2" id="KW-1185">Reference proteome</keyword>
<accession>S3BY88</accession>
<evidence type="ECO:0000313" key="2">
    <source>
        <dbReference type="Proteomes" id="UP000016923"/>
    </source>
</evidence>
<gene>
    <name evidence="1" type="ORF">F503_01450</name>
</gene>
<dbReference type="EMBL" id="KE148161">
    <property type="protein sequence ID" value="EPE04446.1"/>
    <property type="molecule type" value="Genomic_DNA"/>
</dbReference>